<evidence type="ECO:0000313" key="3">
    <source>
        <dbReference type="Proteomes" id="UP000078368"/>
    </source>
</evidence>
<keyword evidence="3" id="KW-1185">Reference proteome</keyword>
<proteinExistence type="predicted"/>
<dbReference type="EMBL" id="LVZK01000003">
    <property type="protein sequence ID" value="OAP85400.1"/>
    <property type="molecule type" value="Genomic_DNA"/>
</dbReference>
<evidence type="ECO:0000313" key="2">
    <source>
        <dbReference type="EMBL" id="OAP85400.1"/>
    </source>
</evidence>
<sequence>MLAEASSTSNSLQKLASANVLSKGDDDSDDEESDDDGNDFDENGDNSDADNSGNEQHQASAPQAPLRGITITSIKDIDQTLSVIRSSEKKLTVRVVIRPNVSMDEYKQAIETLRPHAYIMVEILDANNWAPASAESLSNLTEEAIEAFGDKVDIWEVGNELNGSWLGNSPQEINQKVEATYDVVKRHGGRTAITLNYWSHRGCYEKSWEDLDSYVGTMPEKLHQVDYMFLSVYEFSCTPAQQPSSSDLAEALKSLGKTFPSAKLGIGEIAANGPDDEKAESDLATKKRIAKRYYGMHNELAEAVGSRYVGGYFWWYFYEDAVTRNAQMWPTLKNLLNKI</sequence>
<organism evidence="2 3">
    <name type="scientific">Peptidiphaga gingivicola</name>
    <dbReference type="NCBI Taxonomy" id="2741497"/>
    <lineage>
        <taxon>Bacteria</taxon>
        <taxon>Bacillati</taxon>
        <taxon>Actinomycetota</taxon>
        <taxon>Actinomycetes</taxon>
        <taxon>Actinomycetales</taxon>
        <taxon>Actinomycetaceae</taxon>
        <taxon>Peptidiphaga</taxon>
    </lineage>
</organism>
<dbReference type="AlphaFoldDB" id="A0A179B1M2"/>
<reference evidence="2 3" key="1">
    <citation type="submission" date="2016-04" db="EMBL/GenBank/DDBJ databases">
        <title>Peptidophaga gingivicola gen. nov., sp. nov., isolated from human subgingival plaque.</title>
        <authorList>
            <person name="Beall C.J."/>
            <person name="Mokrzan E.M."/>
            <person name="Griffen A.L."/>
            <person name="Leys E.J."/>
        </authorList>
    </citation>
    <scope>NUCLEOTIDE SEQUENCE [LARGE SCALE GENOMIC DNA]</scope>
    <source>
        <strain evidence="2 3">BA112</strain>
    </source>
</reference>
<dbReference type="SUPFAM" id="SSF51445">
    <property type="entry name" value="(Trans)glycosidases"/>
    <property type="match status" value="1"/>
</dbReference>
<dbReference type="STRING" id="1823756.A4H34_09920"/>
<feature type="compositionally biased region" description="Polar residues" evidence="1">
    <location>
        <begin position="1"/>
        <end position="20"/>
    </location>
</feature>
<name>A0A179B1M2_9ACTO</name>
<comment type="caution">
    <text evidence="2">The sequence shown here is derived from an EMBL/GenBank/DDBJ whole genome shotgun (WGS) entry which is preliminary data.</text>
</comment>
<dbReference type="Gene3D" id="3.20.20.80">
    <property type="entry name" value="Glycosidases"/>
    <property type="match status" value="1"/>
</dbReference>
<feature type="compositionally biased region" description="Acidic residues" evidence="1">
    <location>
        <begin position="26"/>
        <end position="48"/>
    </location>
</feature>
<gene>
    <name evidence="2" type="ORF">A4H34_09920</name>
</gene>
<accession>A0A179B1M2</accession>
<protein>
    <submittedName>
        <fullName evidence="2">Tat pathway signal sequence</fullName>
    </submittedName>
</protein>
<dbReference type="RefSeq" id="WP_064231985.1">
    <property type="nucleotide sequence ID" value="NZ_LVZK01000003.1"/>
</dbReference>
<dbReference type="Proteomes" id="UP000078368">
    <property type="component" value="Unassembled WGS sequence"/>
</dbReference>
<dbReference type="OrthoDB" id="5538531at2"/>
<dbReference type="InterPro" id="IPR017853">
    <property type="entry name" value="GH"/>
</dbReference>
<feature type="region of interest" description="Disordered" evidence="1">
    <location>
        <begin position="1"/>
        <end position="67"/>
    </location>
</feature>
<evidence type="ECO:0000256" key="1">
    <source>
        <dbReference type="SAM" id="MobiDB-lite"/>
    </source>
</evidence>